<name>A0A1D2MLQ6_ORCCI</name>
<dbReference type="EMBL" id="LJIJ01001447">
    <property type="protein sequence ID" value="ODM91711.1"/>
    <property type="molecule type" value="Genomic_DNA"/>
</dbReference>
<protein>
    <recommendedName>
        <fullName evidence="4">Protein quiver</fullName>
    </recommendedName>
</protein>
<accession>A0A1D2MLQ6</accession>
<dbReference type="Proteomes" id="UP000094527">
    <property type="component" value="Unassembled WGS sequence"/>
</dbReference>
<gene>
    <name evidence="2" type="ORF">Ocin01_12855</name>
    <name evidence="1" type="ORF">Ocin01_14973</name>
</gene>
<dbReference type="AlphaFoldDB" id="A0A1D2MLQ6"/>
<evidence type="ECO:0000313" key="3">
    <source>
        <dbReference type="Proteomes" id="UP000094527"/>
    </source>
</evidence>
<evidence type="ECO:0000313" key="2">
    <source>
        <dbReference type="EMBL" id="ODM93821.1"/>
    </source>
</evidence>
<comment type="caution">
    <text evidence="2">The sequence shown here is derived from an EMBL/GenBank/DDBJ whole genome shotgun (WGS) entry which is preliminary data.</text>
</comment>
<evidence type="ECO:0008006" key="4">
    <source>
        <dbReference type="Google" id="ProtNLM"/>
    </source>
</evidence>
<proteinExistence type="predicted"/>
<keyword evidence="3" id="KW-1185">Reference proteome</keyword>
<reference evidence="2" key="1">
    <citation type="submission" date="2015-10" db="EMBL/GenBank/DDBJ databases">
        <authorList>
            <person name="Gilbert D.G."/>
        </authorList>
    </citation>
    <scope>NUCLEOTIDE SEQUENCE</scope>
    <source>
        <tissue evidence="2">Mixed pool</tissue>
    </source>
</reference>
<reference evidence="2 3" key="2">
    <citation type="journal article" date="2016" name="Genome Biol. Evol.">
        <title>Gene Family Evolution Reflects Adaptation to Soil Environmental Stressors in the Genome of the Collembolan Orchesella cincta.</title>
        <authorList>
            <person name="Faddeeva-Vakhrusheva A."/>
            <person name="Derks M.F."/>
            <person name="Anvar S.Y."/>
            <person name="Agamennone V."/>
            <person name="Suring W."/>
            <person name="Smit S."/>
            <person name="van Straalen N.M."/>
            <person name="Roelofs D."/>
        </authorList>
    </citation>
    <scope>NUCLEOTIDE SEQUENCE [LARGE SCALE GENOMIC DNA]</scope>
    <source>
        <tissue evidence="2">Mixed pool</tissue>
    </source>
</reference>
<sequence length="134" mass="14754">MTSFLLSGLRCWHCHTSRGFTEKHVCDQSRDGISLECVEPDQRCMIKRSPPGLGNRVTKKCEFPPAAAIIGTCAPSTADGAECYCETDNCNKDQIDGVGAYSMESSASSALNFLSWLPKRCVVIFSVAYMIYRL</sequence>
<organism evidence="2 3">
    <name type="scientific">Orchesella cincta</name>
    <name type="common">Springtail</name>
    <name type="synonym">Podura cincta</name>
    <dbReference type="NCBI Taxonomy" id="48709"/>
    <lineage>
        <taxon>Eukaryota</taxon>
        <taxon>Metazoa</taxon>
        <taxon>Ecdysozoa</taxon>
        <taxon>Arthropoda</taxon>
        <taxon>Hexapoda</taxon>
        <taxon>Collembola</taxon>
        <taxon>Entomobryomorpha</taxon>
        <taxon>Entomobryoidea</taxon>
        <taxon>Orchesellidae</taxon>
        <taxon>Orchesellinae</taxon>
        <taxon>Orchesella</taxon>
    </lineage>
</organism>
<evidence type="ECO:0000313" key="1">
    <source>
        <dbReference type="EMBL" id="ODM91711.1"/>
    </source>
</evidence>
<dbReference type="EMBL" id="LJIJ01000906">
    <property type="protein sequence ID" value="ODM93821.1"/>
    <property type="molecule type" value="Genomic_DNA"/>
</dbReference>